<proteinExistence type="predicted"/>
<protein>
    <submittedName>
        <fullName evidence="2">Uncharacterized protein</fullName>
    </submittedName>
</protein>
<dbReference type="EMBL" id="JBBJCI010000293">
    <property type="protein sequence ID" value="KAK7235280.1"/>
    <property type="molecule type" value="Genomic_DNA"/>
</dbReference>
<evidence type="ECO:0000256" key="1">
    <source>
        <dbReference type="SAM" id="MobiDB-lite"/>
    </source>
</evidence>
<name>A0ABR1FQ38_AURAN</name>
<evidence type="ECO:0000313" key="3">
    <source>
        <dbReference type="Proteomes" id="UP001363151"/>
    </source>
</evidence>
<sequence>MAPSPTTTPLVTKGTNFGDSQYSVLEVDQKGKDAMEKIPKPKGPIIWATSNSPGFGNVPGLPSNAENPALK</sequence>
<reference evidence="2 3" key="1">
    <citation type="submission" date="2024-03" db="EMBL/GenBank/DDBJ databases">
        <title>Aureococcus anophagefferens CCMP1851 and Kratosvirus quantuckense: Draft genome of a second virus-susceptible host strain in the model system.</title>
        <authorList>
            <person name="Chase E."/>
            <person name="Truchon A.R."/>
            <person name="Schepens W."/>
            <person name="Wilhelm S.W."/>
        </authorList>
    </citation>
    <scope>NUCLEOTIDE SEQUENCE [LARGE SCALE GENOMIC DNA]</scope>
    <source>
        <strain evidence="2 3">CCMP1851</strain>
    </source>
</reference>
<keyword evidence="3" id="KW-1185">Reference proteome</keyword>
<feature type="region of interest" description="Disordered" evidence="1">
    <location>
        <begin position="37"/>
        <end position="71"/>
    </location>
</feature>
<accession>A0ABR1FQ38</accession>
<organism evidence="2 3">
    <name type="scientific">Aureococcus anophagefferens</name>
    <name type="common">Harmful bloom alga</name>
    <dbReference type="NCBI Taxonomy" id="44056"/>
    <lineage>
        <taxon>Eukaryota</taxon>
        <taxon>Sar</taxon>
        <taxon>Stramenopiles</taxon>
        <taxon>Ochrophyta</taxon>
        <taxon>Pelagophyceae</taxon>
        <taxon>Pelagomonadales</taxon>
        <taxon>Pelagomonadaceae</taxon>
        <taxon>Aureococcus</taxon>
    </lineage>
</organism>
<comment type="caution">
    <text evidence="2">The sequence shown here is derived from an EMBL/GenBank/DDBJ whole genome shotgun (WGS) entry which is preliminary data.</text>
</comment>
<dbReference type="Proteomes" id="UP001363151">
    <property type="component" value="Unassembled WGS sequence"/>
</dbReference>
<gene>
    <name evidence="2" type="ORF">SO694_00068133</name>
</gene>
<evidence type="ECO:0000313" key="2">
    <source>
        <dbReference type="EMBL" id="KAK7235280.1"/>
    </source>
</evidence>